<evidence type="ECO:0000313" key="2">
    <source>
        <dbReference type="Proteomes" id="UP001500221"/>
    </source>
</evidence>
<dbReference type="EMBL" id="BAABKG010000005">
    <property type="protein sequence ID" value="GAA5154432.1"/>
    <property type="molecule type" value="Genomic_DNA"/>
</dbReference>
<proteinExistence type="predicted"/>
<dbReference type="SUPFAM" id="SSF55961">
    <property type="entry name" value="Bet v1-like"/>
    <property type="match status" value="1"/>
</dbReference>
<sequence length="161" mass="17633">MSEAVGGAGRELRAERVVEAPPEAVWAVLADLGRMPEWSPELVAVRPLLRGGLRVGQQYLGINRRGVVVWPTRSVVVELEPGRRLAWDTRSSGARWVWELEPHGDDATRVVHRRPVPRRLTPASRLFAAALLGGVDGHADELEAGMGTSVERLRDAVLAAR</sequence>
<dbReference type="Gene3D" id="3.30.530.20">
    <property type="match status" value="1"/>
</dbReference>
<name>A0ABP9Q410_9ACTN</name>
<organism evidence="1 2">
    <name type="scientific">Nocardioides marinquilinus</name>
    <dbReference type="NCBI Taxonomy" id="1210400"/>
    <lineage>
        <taxon>Bacteria</taxon>
        <taxon>Bacillati</taxon>
        <taxon>Actinomycetota</taxon>
        <taxon>Actinomycetes</taxon>
        <taxon>Propionibacteriales</taxon>
        <taxon>Nocardioidaceae</taxon>
        <taxon>Nocardioides</taxon>
    </lineage>
</organism>
<gene>
    <name evidence="1" type="ORF">GCM10023340_37970</name>
</gene>
<comment type="caution">
    <text evidence="1">The sequence shown here is derived from an EMBL/GenBank/DDBJ whole genome shotgun (WGS) entry which is preliminary data.</text>
</comment>
<protein>
    <submittedName>
        <fullName evidence="1">SRPBCC family protein</fullName>
    </submittedName>
</protein>
<dbReference type="Pfam" id="PF10604">
    <property type="entry name" value="Polyketide_cyc2"/>
    <property type="match status" value="1"/>
</dbReference>
<dbReference type="InterPro" id="IPR019587">
    <property type="entry name" value="Polyketide_cyclase/dehydratase"/>
</dbReference>
<evidence type="ECO:0000313" key="1">
    <source>
        <dbReference type="EMBL" id="GAA5154432.1"/>
    </source>
</evidence>
<reference evidence="2" key="1">
    <citation type="journal article" date="2019" name="Int. J. Syst. Evol. Microbiol.">
        <title>The Global Catalogue of Microorganisms (GCM) 10K type strain sequencing project: providing services to taxonomists for standard genome sequencing and annotation.</title>
        <authorList>
            <consortium name="The Broad Institute Genomics Platform"/>
            <consortium name="The Broad Institute Genome Sequencing Center for Infectious Disease"/>
            <person name="Wu L."/>
            <person name="Ma J."/>
        </authorList>
    </citation>
    <scope>NUCLEOTIDE SEQUENCE [LARGE SCALE GENOMIC DNA]</scope>
    <source>
        <strain evidence="2">JCM 18459</strain>
    </source>
</reference>
<accession>A0ABP9Q410</accession>
<dbReference type="Proteomes" id="UP001500221">
    <property type="component" value="Unassembled WGS sequence"/>
</dbReference>
<dbReference type="CDD" id="cd07812">
    <property type="entry name" value="SRPBCC"/>
    <property type="match status" value="1"/>
</dbReference>
<dbReference type="RefSeq" id="WP_345462405.1">
    <property type="nucleotide sequence ID" value="NZ_BAABKG010000005.1"/>
</dbReference>
<dbReference type="InterPro" id="IPR023393">
    <property type="entry name" value="START-like_dom_sf"/>
</dbReference>
<keyword evidence="2" id="KW-1185">Reference proteome</keyword>